<dbReference type="PATRIC" id="fig|1538.10.peg.3859"/>
<evidence type="ECO:0000313" key="2">
    <source>
        <dbReference type="EMBL" id="OAA83012.1"/>
    </source>
</evidence>
<organism evidence="2 3">
    <name type="scientific">Clostridium ljungdahlii</name>
    <dbReference type="NCBI Taxonomy" id="1538"/>
    <lineage>
        <taxon>Bacteria</taxon>
        <taxon>Bacillati</taxon>
        <taxon>Bacillota</taxon>
        <taxon>Clostridia</taxon>
        <taxon>Eubacteriales</taxon>
        <taxon>Clostridiaceae</taxon>
        <taxon>Clostridium</taxon>
    </lineage>
</organism>
<evidence type="ECO:0000313" key="3">
    <source>
        <dbReference type="Proteomes" id="UP000077407"/>
    </source>
</evidence>
<name>A0A162KIS0_9CLOT</name>
<accession>A0A162KIS0</accession>
<proteinExistence type="predicted"/>
<dbReference type="GO" id="GO:0005886">
    <property type="term" value="C:plasma membrane"/>
    <property type="evidence" value="ECO:0007669"/>
    <property type="project" value="TreeGrafter"/>
</dbReference>
<evidence type="ECO:0008006" key="4">
    <source>
        <dbReference type="Google" id="ProtNLM"/>
    </source>
</evidence>
<sequence length="143" mass="15522">MFGILYSILAGVSMSIQGVFNTRLSDKLGLWITTTIVQGTGFVIALLLTFFSKKNTLQNIGCCKKLYLLGGILGIIITVTVIQGIKFLGPTHSIAIILVAQLATAALIDFWGLFDSQKISFTTNKIVGLIMMVLGIIILKWRG</sequence>
<dbReference type="RefSeq" id="WP_063557032.1">
    <property type="nucleotide sequence ID" value="NZ_LITT01000063.1"/>
</dbReference>
<feature type="transmembrane region" description="Helical" evidence="1">
    <location>
        <begin position="66"/>
        <end position="88"/>
    </location>
</feature>
<dbReference type="AlphaFoldDB" id="A0A162KIS0"/>
<gene>
    <name evidence="2" type="ORF">WY13_03784</name>
</gene>
<dbReference type="OrthoDB" id="9789346at2"/>
<feature type="transmembrane region" description="Helical" evidence="1">
    <location>
        <begin position="126"/>
        <end position="142"/>
    </location>
</feature>
<dbReference type="InterPro" id="IPR006750">
    <property type="entry name" value="YdcZ"/>
</dbReference>
<feature type="transmembrane region" description="Helical" evidence="1">
    <location>
        <begin position="94"/>
        <end position="114"/>
    </location>
</feature>
<evidence type="ECO:0000256" key="1">
    <source>
        <dbReference type="SAM" id="Phobius"/>
    </source>
</evidence>
<protein>
    <recommendedName>
        <fullName evidence="4">DMT family transporter</fullName>
    </recommendedName>
</protein>
<reference evidence="2 3" key="1">
    <citation type="journal article" date="2015" name="Biotechnol. Bioeng.">
        <title>Genome sequence and phenotypic characterization of Caulobacter segnis.</title>
        <authorList>
            <person name="Patel S."/>
            <person name="Fletcher B."/>
            <person name="Scott D.C."/>
            <person name="Ely B."/>
        </authorList>
    </citation>
    <scope>NUCLEOTIDE SEQUENCE [LARGE SCALE GENOMIC DNA]</scope>
    <source>
        <strain evidence="2 3">ERI-2</strain>
    </source>
</reference>
<dbReference type="Pfam" id="PF04657">
    <property type="entry name" value="DMT_YdcZ"/>
    <property type="match status" value="1"/>
</dbReference>
<keyword evidence="1" id="KW-0472">Membrane</keyword>
<dbReference type="EMBL" id="LITT01000063">
    <property type="protein sequence ID" value="OAA83012.1"/>
    <property type="molecule type" value="Genomic_DNA"/>
</dbReference>
<comment type="caution">
    <text evidence="2">The sequence shown here is derived from an EMBL/GenBank/DDBJ whole genome shotgun (WGS) entry which is preliminary data.</text>
</comment>
<dbReference type="Proteomes" id="UP000077407">
    <property type="component" value="Unassembled WGS sequence"/>
</dbReference>
<dbReference type="PANTHER" id="PTHR34821">
    <property type="entry name" value="INNER MEMBRANE PROTEIN YDCZ"/>
    <property type="match status" value="1"/>
</dbReference>
<keyword evidence="1" id="KW-0812">Transmembrane</keyword>
<feature type="transmembrane region" description="Helical" evidence="1">
    <location>
        <begin position="28"/>
        <end position="51"/>
    </location>
</feature>
<keyword evidence="1" id="KW-1133">Transmembrane helix</keyword>
<dbReference type="PANTHER" id="PTHR34821:SF3">
    <property type="entry name" value="MEMBRANE PROTEIN"/>
    <property type="match status" value="1"/>
</dbReference>